<protein>
    <submittedName>
        <fullName evidence="2">Uncharacterized protein</fullName>
    </submittedName>
</protein>
<evidence type="ECO:0000313" key="4">
    <source>
        <dbReference type="Proteomes" id="UP000008210"/>
    </source>
</evidence>
<evidence type="ECO:0000313" key="5">
    <source>
        <dbReference type="Proteomes" id="UP000296079"/>
    </source>
</evidence>
<keyword evidence="4" id="KW-1185">Reference proteome</keyword>
<name>Q0K1M2_CUPNH</name>
<sequence>MLLIAAVGAMAFLALRSRAATAATGVPMGTAAQLRPDYSAQRNIAYASAGAGLVSSIIGAFRSGSPDAVISGAPVTGVFGGGLSNALEYNAQNGYIGQLGIDATDGWTPGQFGSMNGAYTFGSQVESPSLGNYLGWATGG</sequence>
<dbReference type="AlphaFoldDB" id="Q0K1M2"/>
<evidence type="ECO:0000256" key="1">
    <source>
        <dbReference type="SAM" id="SignalP"/>
    </source>
</evidence>
<reference evidence="2 4" key="1">
    <citation type="journal article" date="2006" name="Nat. Biotechnol.">
        <title>Genome sequence of the bioplastic-producing 'Knallgas' bacterium Ralstonia eutropha H16.</title>
        <authorList>
            <person name="Pohlmann A."/>
            <person name="Fricke W.F."/>
            <person name="Reinecke F."/>
            <person name="Kusian B."/>
            <person name="Liesegang H."/>
            <person name="Cramm R."/>
            <person name="Eitinger T."/>
            <person name="Ewering C."/>
            <person name="Potter M."/>
            <person name="Schwartz E."/>
            <person name="Strittmatter A."/>
            <person name="Voss I."/>
            <person name="Gottschalk G."/>
            <person name="Steinbuechel A."/>
            <person name="Friedrich B."/>
            <person name="Bowien B."/>
        </authorList>
    </citation>
    <scope>NUCLEOTIDE SEQUENCE [LARGE SCALE GENOMIC DNA]</scope>
    <source>
        <strain evidence="4">ATCC 17699 / DSM 428 / KCTC 22496 / NCIMB 10442 / H16 / Stanier 337</strain>
        <strain evidence="2">H16</strain>
    </source>
</reference>
<feature type="signal peptide" evidence="1">
    <location>
        <begin position="1"/>
        <end position="22"/>
    </location>
</feature>
<proteinExistence type="predicted"/>
<dbReference type="HOGENOM" id="CLU_1831835_0_0_4"/>
<reference evidence="3 5" key="2">
    <citation type="submission" date="2019-04" db="EMBL/GenBank/DDBJ databases">
        <title>Long-read de novo sequencing of Cupriavidus necator H16.</title>
        <authorList>
            <person name="Little G.T."/>
            <person name="Ehsaan M."/>
            <person name="Arenas-Lopez C."/>
            <person name="Jawed K."/>
            <person name="Winzer K."/>
            <person name="Kovacs K."/>
            <person name="Malys N."/>
            <person name="Minton N.P."/>
        </authorList>
    </citation>
    <scope>NUCLEOTIDE SEQUENCE [LARGE SCALE GENOMIC DNA]</scope>
    <source>
        <strain evidence="3 5">H16</strain>
    </source>
</reference>
<dbReference type="Proteomes" id="UP000296079">
    <property type="component" value="Chromosome 2"/>
</dbReference>
<dbReference type="OrthoDB" id="8970919at2"/>
<feature type="chain" id="PRO_5004174824" evidence="1">
    <location>
        <begin position="23"/>
        <end position="140"/>
    </location>
</feature>
<dbReference type="EMBL" id="AM260480">
    <property type="protein sequence ID" value="CAJ96102.1"/>
    <property type="molecule type" value="Genomic_DNA"/>
</dbReference>
<evidence type="ECO:0000313" key="3">
    <source>
        <dbReference type="EMBL" id="QCC03970.1"/>
    </source>
</evidence>
<organism evidence="2 4">
    <name type="scientific">Cupriavidus necator (strain ATCC 17699 / DSM 428 / KCTC 22496 / NCIMB 10442 / H16 / Stanier 337)</name>
    <name type="common">Ralstonia eutropha</name>
    <dbReference type="NCBI Taxonomy" id="381666"/>
    <lineage>
        <taxon>Bacteria</taxon>
        <taxon>Pseudomonadati</taxon>
        <taxon>Pseudomonadota</taxon>
        <taxon>Betaproteobacteria</taxon>
        <taxon>Burkholderiales</taxon>
        <taxon>Burkholderiaceae</taxon>
        <taxon>Cupriavidus</taxon>
    </lineage>
</organism>
<keyword evidence="1" id="KW-0732">Signal</keyword>
<dbReference type="KEGG" id="reh:H16_B1312"/>
<dbReference type="EMBL" id="CP039288">
    <property type="protein sequence ID" value="QCC03970.1"/>
    <property type="molecule type" value="Genomic_DNA"/>
</dbReference>
<accession>Q0K1M2</accession>
<dbReference type="RefSeq" id="WP_011617142.1">
    <property type="nucleotide sequence ID" value="NC_008314.1"/>
</dbReference>
<dbReference type="Proteomes" id="UP000008210">
    <property type="component" value="Chromosome 2"/>
</dbReference>
<gene>
    <name evidence="2" type="ordered locus">H16_B1312</name>
    <name evidence="3" type="ORF">E6A55_25830</name>
</gene>
<dbReference type="STRING" id="381666.H16_B1312"/>
<evidence type="ECO:0000313" key="2">
    <source>
        <dbReference type="EMBL" id="CAJ96102.1"/>
    </source>
</evidence>